<dbReference type="Proteomes" id="UP000182448">
    <property type="component" value="Unassembled WGS sequence"/>
</dbReference>
<name>A0A7X6LPV7_WEIHE</name>
<dbReference type="SUPFAM" id="SSF53098">
    <property type="entry name" value="Ribonuclease H-like"/>
    <property type="match status" value="1"/>
</dbReference>
<evidence type="ECO:0000313" key="4">
    <source>
        <dbReference type="Proteomes" id="UP000182448"/>
    </source>
</evidence>
<evidence type="ECO:0000313" key="5">
    <source>
        <dbReference type="Proteomes" id="UP000585749"/>
    </source>
</evidence>
<proteinExistence type="predicted"/>
<dbReference type="InterPro" id="IPR047960">
    <property type="entry name" value="Transpos_IS1380"/>
</dbReference>
<organism evidence="2 5">
    <name type="scientific">Weissella hellenica</name>
    <dbReference type="NCBI Taxonomy" id="46256"/>
    <lineage>
        <taxon>Bacteria</taxon>
        <taxon>Bacillati</taxon>
        <taxon>Bacillota</taxon>
        <taxon>Bacilli</taxon>
        <taxon>Lactobacillales</taxon>
        <taxon>Lactobacillaceae</taxon>
        <taxon>Weissella</taxon>
    </lineage>
</organism>
<dbReference type="NCBIfam" id="NF033539">
    <property type="entry name" value="transpos_IS1380"/>
    <property type="match status" value="1"/>
</dbReference>
<dbReference type="EMBL" id="JAAXPM010000016">
    <property type="protein sequence ID" value="NKY67685.1"/>
    <property type="molecule type" value="Genomic_DNA"/>
</dbReference>
<dbReference type="InterPro" id="IPR012337">
    <property type="entry name" value="RNaseH-like_sf"/>
</dbReference>
<dbReference type="Proteomes" id="UP000585749">
    <property type="component" value="Unassembled WGS sequence"/>
</dbReference>
<dbReference type="InterPro" id="IPR025668">
    <property type="entry name" value="Tnp_DDE_dom"/>
</dbReference>
<dbReference type="RefSeq" id="WP_074427960.1">
    <property type="nucleotide sequence ID" value="NZ_BJEG01000016.1"/>
</dbReference>
<evidence type="ECO:0000259" key="1">
    <source>
        <dbReference type="Pfam" id="PF13701"/>
    </source>
</evidence>
<comment type="caution">
    <text evidence="2">The sequence shown here is derived from an EMBL/GenBank/DDBJ whole genome shotgun (WGS) entry which is preliminary data.</text>
</comment>
<dbReference type="OrthoDB" id="9816041at2"/>
<gene>
    <name evidence="3" type="ORF">GA0061075_1163</name>
    <name evidence="2" type="ORF">HF960_08525</name>
</gene>
<dbReference type="AlphaFoldDB" id="A0A7X6LPV7"/>
<dbReference type="Pfam" id="PF13701">
    <property type="entry name" value="DDE_Tnp_1_4"/>
    <property type="match status" value="1"/>
</dbReference>
<evidence type="ECO:0000313" key="2">
    <source>
        <dbReference type="EMBL" id="NKY67685.1"/>
    </source>
</evidence>
<keyword evidence="4" id="KW-1185">Reference proteome</keyword>
<sequence>MTQKVLPSNPLVAVSDSGAPITSDGGNVLLSMFLNSPVVSRLFNNVEFNDNRKNPRYAKVELLLQMLIQVIEGYRNDDVADYLTQDIEHRLVYAQNMASQPTVSRFLLHLTNEDIDELQELNRRIVSLIDERSANTELVLDLDSTYFETFGHQEKIGFNYHYLNVGYHPLIMTDALTGTVRQVSLRSGNTYTGNGATEFVQGYLSTSLSAQHQTIILRSDSGFATPDLMETLEGNDIFYTIRLKSNPRLKRMALDGRYVNLDNLLMIEGQLTTDEFEYQATSWDKARRVIVLNDEHGGTQFIVTNLSLPQKDIVRVYRKRAAIEDIIRELKGGFAFGKTDSSSFFANKARMWISVIASNLIRLMKSIALNDQQQSWTINTFRDRLLKIGGRVTKHARKVILTLDSRIQEQFDSLFWRSWERLNALWQ</sequence>
<feature type="domain" description="Transposase DDE" evidence="1">
    <location>
        <begin position="9"/>
        <end position="423"/>
    </location>
</feature>
<reference evidence="3 4" key="1">
    <citation type="submission" date="2016-08" db="EMBL/GenBank/DDBJ databases">
        <authorList>
            <person name="Varghese N."/>
            <person name="Submissions Spin"/>
        </authorList>
    </citation>
    <scope>NUCLEOTIDE SEQUENCE [LARGE SCALE GENOMIC DNA]</scope>
    <source>
        <strain evidence="3 4">R-53116</strain>
    </source>
</reference>
<protein>
    <submittedName>
        <fullName evidence="2">IS1380 family transposase</fullName>
    </submittedName>
    <submittedName>
        <fullName evidence="3">Transposase DDE domain group 1</fullName>
    </submittedName>
</protein>
<evidence type="ECO:0000313" key="3">
    <source>
        <dbReference type="EMBL" id="SCC09963.1"/>
    </source>
</evidence>
<dbReference type="EMBL" id="FMAW01000016">
    <property type="protein sequence ID" value="SCC09963.1"/>
    <property type="molecule type" value="Genomic_DNA"/>
</dbReference>
<reference evidence="2 5" key="2">
    <citation type="submission" date="2020-04" db="EMBL/GenBank/DDBJ databases">
        <title>MicrobeNet Type strains.</title>
        <authorList>
            <person name="Nicholson A.C."/>
        </authorList>
    </citation>
    <scope>NUCLEOTIDE SEQUENCE [LARGE SCALE GENOMIC DNA]</scope>
    <source>
        <strain evidence="2 5">CCUG 33494</strain>
    </source>
</reference>
<accession>A0A7X6LPV7</accession>